<keyword evidence="2" id="KW-0805">Transcription regulation</keyword>
<evidence type="ECO:0000256" key="4">
    <source>
        <dbReference type="ARBA" id="ARBA00023163"/>
    </source>
</evidence>
<keyword evidence="7" id="KW-1185">Reference proteome</keyword>
<dbReference type="GO" id="GO:0003677">
    <property type="term" value="F:DNA binding"/>
    <property type="evidence" value="ECO:0007669"/>
    <property type="project" value="UniProtKB-KW"/>
</dbReference>
<name>H8FSA8_MAGML</name>
<dbReference type="InterPro" id="IPR036390">
    <property type="entry name" value="WH_DNA-bd_sf"/>
</dbReference>
<dbReference type="STRING" id="1150626.PHAMO_270087"/>
<dbReference type="Proteomes" id="UP000004169">
    <property type="component" value="Unassembled WGS sequence"/>
</dbReference>
<dbReference type="GO" id="GO:0003700">
    <property type="term" value="F:DNA-binding transcription factor activity"/>
    <property type="evidence" value="ECO:0007669"/>
    <property type="project" value="InterPro"/>
</dbReference>
<dbReference type="InterPro" id="IPR037402">
    <property type="entry name" value="YidZ_PBP2"/>
</dbReference>
<dbReference type="Pfam" id="PF00126">
    <property type="entry name" value="HTH_1"/>
    <property type="match status" value="1"/>
</dbReference>
<dbReference type="AlphaFoldDB" id="H8FSA8"/>
<proteinExistence type="inferred from homology"/>
<protein>
    <submittedName>
        <fullName evidence="6">Putative transcription regulator protein</fullName>
    </submittedName>
</protein>
<organism evidence="6 7">
    <name type="scientific">Magnetospirillum molischianum DSM 120</name>
    <dbReference type="NCBI Taxonomy" id="1150626"/>
    <lineage>
        <taxon>Bacteria</taxon>
        <taxon>Pseudomonadati</taxon>
        <taxon>Pseudomonadota</taxon>
        <taxon>Alphaproteobacteria</taxon>
        <taxon>Rhodospirillales</taxon>
        <taxon>Rhodospirillaceae</taxon>
        <taxon>Magnetospirillum</taxon>
    </lineage>
</organism>
<dbReference type="InterPro" id="IPR005119">
    <property type="entry name" value="LysR_subst-bd"/>
</dbReference>
<evidence type="ECO:0000256" key="1">
    <source>
        <dbReference type="ARBA" id="ARBA00009437"/>
    </source>
</evidence>
<dbReference type="PANTHER" id="PTHR30118">
    <property type="entry name" value="HTH-TYPE TRANSCRIPTIONAL REGULATOR LEUO-RELATED"/>
    <property type="match status" value="1"/>
</dbReference>
<dbReference type="InterPro" id="IPR050389">
    <property type="entry name" value="LysR-type_TF"/>
</dbReference>
<comment type="caution">
    <text evidence="6">The sequence shown here is derived from an EMBL/GenBank/DDBJ whole genome shotgun (WGS) entry which is preliminary data.</text>
</comment>
<dbReference type="Gene3D" id="1.10.10.10">
    <property type="entry name" value="Winged helix-like DNA-binding domain superfamily/Winged helix DNA-binding domain"/>
    <property type="match status" value="1"/>
</dbReference>
<dbReference type="PROSITE" id="PS50931">
    <property type="entry name" value="HTH_LYSR"/>
    <property type="match status" value="1"/>
</dbReference>
<dbReference type="InterPro" id="IPR036388">
    <property type="entry name" value="WH-like_DNA-bd_sf"/>
</dbReference>
<dbReference type="eggNOG" id="COG0583">
    <property type="taxonomic scope" value="Bacteria"/>
</dbReference>
<evidence type="ECO:0000313" key="7">
    <source>
        <dbReference type="Proteomes" id="UP000004169"/>
    </source>
</evidence>
<dbReference type="PANTHER" id="PTHR30118:SF15">
    <property type="entry name" value="TRANSCRIPTIONAL REGULATORY PROTEIN"/>
    <property type="match status" value="1"/>
</dbReference>
<sequence length="313" mass="35131">MSIPHYRRYDLNLLVVLSAIFEEGNITRASQKLNLTQPAVSHALARLRDVFQDQLFVRQGAAMVPTPLARQIITPVRTALQSLGSLTEERTFDPAADRRVFRLALRDVFESSVLPPLMEQLEKTGSLIAIHSVRTDRTEIEAELRRGSIDLAMDIPFPVGDEINQLRVVRDPLTVVARRGHPHIAAGNLSLDSFLAQGHVMVSSRRKGPGIEDFELNRLGLRREVKLRCQHYFAACRVVSQTDLLLTMPGRYAQVANLAFDNLLLPLPLKIPDLDAVMYWHANMDEDPASLWLRGRLTDIFSDQPTSTASQAI</sequence>
<comment type="similarity">
    <text evidence="1">Belongs to the LysR transcriptional regulatory family.</text>
</comment>
<dbReference type="Pfam" id="PF03466">
    <property type="entry name" value="LysR_substrate"/>
    <property type="match status" value="1"/>
</dbReference>
<accession>H8FSA8</accession>
<evidence type="ECO:0000256" key="2">
    <source>
        <dbReference type="ARBA" id="ARBA00023015"/>
    </source>
</evidence>
<dbReference type="OrthoDB" id="9774011at2"/>
<keyword evidence="3" id="KW-0238">DNA-binding</keyword>
<dbReference type="SUPFAM" id="SSF46785">
    <property type="entry name" value="Winged helix' DNA-binding domain"/>
    <property type="match status" value="1"/>
</dbReference>
<gene>
    <name evidence="6" type="ORF">PHAMO_270087</name>
</gene>
<evidence type="ECO:0000259" key="5">
    <source>
        <dbReference type="PROSITE" id="PS50931"/>
    </source>
</evidence>
<dbReference type="EMBL" id="CAHP01000020">
    <property type="protein sequence ID" value="CCG41246.1"/>
    <property type="molecule type" value="Genomic_DNA"/>
</dbReference>
<evidence type="ECO:0000313" key="6">
    <source>
        <dbReference type="EMBL" id="CCG41246.1"/>
    </source>
</evidence>
<dbReference type="InterPro" id="IPR000847">
    <property type="entry name" value="LysR_HTH_N"/>
</dbReference>
<evidence type="ECO:0000256" key="3">
    <source>
        <dbReference type="ARBA" id="ARBA00023125"/>
    </source>
</evidence>
<reference evidence="6 7" key="1">
    <citation type="journal article" date="2012" name="J. Bacteriol.">
        <title>Draft Genome Sequence of the Purple Photosynthetic Bacterium Phaeospirillum molischianum DSM120, a Particularly Versatile Bacterium.</title>
        <authorList>
            <person name="Duquesne K."/>
            <person name="Prima V."/>
            <person name="Ji B."/>
            <person name="Rouy Z."/>
            <person name="Medigue C."/>
            <person name="Talla E."/>
            <person name="Sturgis J.N."/>
        </authorList>
    </citation>
    <scope>NUCLEOTIDE SEQUENCE [LARGE SCALE GENOMIC DNA]</scope>
    <source>
        <strain evidence="7">DSM120</strain>
    </source>
</reference>
<dbReference type="PRINTS" id="PR00039">
    <property type="entry name" value="HTHLYSR"/>
</dbReference>
<dbReference type="SUPFAM" id="SSF53850">
    <property type="entry name" value="Periplasmic binding protein-like II"/>
    <property type="match status" value="1"/>
</dbReference>
<dbReference type="Gene3D" id="3.40.190.10">
    <property type="entry name" value="Periplasmic binding protein-like II"/>
    <property type="match status" value="2"/>
</dbReference>
<dbReference type="CDD" id="cd08417">
    <property type="entry name" value="PBP2_Nitroaromatics_like"/>
    <property type="match status" value="1"/>
</dbReference>
<dbReference type="RefSeq" id="WP_002728183.1">
    <property type="nucleotide sequence ID" value="NZ_CAHP01000020.1"/>
</dbReference>
<feature type="domain" description="HTH lysR-type" evidence="5">
    <location>
        <begin position="9"/>
        <end position="66"/>
    </location>
</feature>
<keyword evidence="4" id="KW-0804">Transcription</keyword>